<name>X1UI25_9ZZZZ</name>
<organism evidence="3">
    <name type="scientific">marine sediment metagenome</name>
    <dbReference type="NCBI Taxonomy" id="412755"/>
    <lineage>
        <taxon>unclassified sequences</taxon>
        <taxon>metagenomes</taxon>
        <taxon>ecological metagenomes</taxon>
    </lineage>
</organism>
<reference evidence="3" key="1">
    <citation type="journal article" date="2014" name="Front. Microbiol.">
        <title>High frequency of phylogenetically diverse reductive dehalogenase-homologous genes in deep subseafloor sedimentary metagenomes.</title>
        <authorList>
            <person name="Kawai M."/>
            <person name="Futagami T."/>
            <person name="Toyoda A."/>
            <person name="Takaki Y."/>
            <person name="Nishi S."/>
            <person name="Hori S."/>
            <person name="Arai W."/>
            <person name="Tsubouchi T."/>
            <person name="Morono Y."/>
            <person name="Uchiyama I."/>
            <person name="Ito T."/>
            <person name="Fujiyama A."/>
            <person name="Inagaki F."/>
            <person name="Takami H."/>
        </authorList>
    </citation>
    <scope>NUCLEOTIDE SEQUENCE</scope>
    <source>
        <strain evidence="3">Expedition CK06-06</strain>
    </source>
</reference>
<proteinExistence type="predicted"/>
<dbReference type="Gene3D" id="2.115.10.20">
    <property type="entry name" value="Glycosyl hydrolase domain, family 43"/>
    <property type="match status" value="1"/>
</dbReference>
<dbReference type="AlphaFoldDB" id="X1UI25"/>
<dbReference type="Pfam" id="PF04041">
    <property type="entry name" value="Glyco_hydro_130"/>
    <property type="match status" value="1"/>
</dbReference>
<dbReference type="PANTHER" id="PTHR34106:SF5">
    <property type="entry name" value="GLYCOSIDASE"/>
    <property type="match status" value="1"/>
</dbReference>
<keyword evidence="1" id="KW-0328">Glycosyltransferase</keyword>
<dbReference type="EMBL" id="BARW01024448">
    <property type="protein sequence ID" value="GAI91999.1"/>
    <property type="molecule type" value="Genomic_DNA"/>
</dbReference>
<keyword evidence="2" id="KW-0808">Transferase</keyword>
<dbReference type="PANTHER" id="PTHR34106">
    <property type="entry name" value="GLYCOSIDASE"/>
    <property type="match status" value="1"/>
</dbReference>
<dbReference type="InterPro" id="IPR007184">
    <property type="entry name" value="Mannoside_phosphorylase"/>
</dbReference>
<dbReference type="InterPro" id="IPR023296">
    <property type="entry name" value="Glyco_hydro_beta-prop_sf"/>
</dbReference>
<sequence length="263" mass="30650">ENNPVVKPKDIGLTWYENKRLKIGAVFNPGAEVYKDKVILLPRIHKGYKKGMYFDQKLGIKRYCLENYTSEIWPLLSSDGIKFKRLKNAVIRGDGTDHTDFVHGIEDIRIVKLNQKYILIGCGKIKPPFKGGNADRIAIYSTKDFLNIKYHGIIDCFDSRNVIPFFINRKVYLLLRFHPNIHLATLDAGIEQLLNPEKHKRYWQRLYKERNKTLLFSSGKFMHEKEKIGPSTQLIKTKRGLLFLYHAVGEIDINIAREYGLKR</sequence>
<dbReference type="GO" id="GO:0016757">
    <property type="term" value="F:glycosyltransferase activity"/>
    <property type="evidence" value="ECO:0007669"/>
    <property type="project" value="UniProtKB-KW"/>
</dbReference>
<accession>X1UI25</accession>
<evidence type="ECO:0000256" key="2">
    <source>
        <dbReference type="ARBA" id="ARBA00022679"/>
    </source>
</evidence>
<feature type="non-terminal residue" evidence="3">
    <location>
        <position position="1"/>
    </location>
</feature>
<protein>
    <submittedName>
        <fullName evidence="3">Uncharacterized protein</fullName>
    </submittedName>
</protein>
<comment type="caution">
    <text evidence="3">The sequence shown here is derived from an EMBL/GenBank/DDBJ whole genome shotgun (WGS) entry which is preliminary data.</text>
</comment>
<feature type="non-terminal residue" evidence="3">
    <location>
        <position position="263"/>
    </location>
</feature>
<evidence type="ECO:0000313" key="3">
    <source>
        <dbReference type="EMBL" id="GAI91999.1"/>
    </source>
</evidence>
<gene>
    <name evidence="3" type="ORF">S12H4_40305</name>
</gene>
<evidence type="ECO:0000256" key="1">
    <source>
        <dbReference type="ARBA" id="ARBA00022676"/>
    </source>
</evidence>
<dbReference type="SUPFAM" id="SSF75005">
    <property type="entry name" value="Arabinanase/levansucrase/invertase"/>
    <property type="match status" value="1"/>
</dbReference>